<reference evidence="1 2" key="1">
    <citation type="submission" date="2024-11" db="EMBL/GenBank/DDBJ databases">
        <title>A near-complete genome assembly of Cinchona calisaya.</title>
        <authorList>
            <person name="Lian D.C."/>
            <person name="Zhao X.W."/>
            <person name="Wei L."/>
        </authorList>
    </citation>
    <scope>NUCLEOTIDE SEQUENCE [LARGE SCALE GENOMIC DNA]</scope>
    <source>
        <tissue evidence="1">Nenye</tissue>
    </source>
</reference>
<evidence type="ECO:0000313" key="1">
    <source>
        <dbReference type="EMBL" id="KAL3521824.1"/>
    </source>
</evidence>
<proteinExistence type="predicted"/>
<dbReference type="Proteomes" id="UP001630127">
    <property type="component" value="Unassembled WGS sequence"/>
</dbReference>
<evidence type="ECO:0000313" key="2">
    <source>
        <dbReference type="Proteomes" id="UP001630127"/>
    </source>
</evidence>
<evidence type="ECO:0008006" key="3">
    <source>
        <dbReference type="Google" id="ProtNLM"/>
    </source>
</evidence>
<comment type="caution">
    <text evidence="1">The sequence shown here is derived from an EMBL/GenBank/DDBJ whole genome shotgun (WGS) entry which is preliminary data.</text>
</comment>
<keyword evidence="2" id="KW-1185">Reference proteome</keyword>
<dbReference type="EMBL" id="JBJUIK010000007">
    <property type="protein sequence ID" value="KAL3521824.1"/>
    <property type="molecule type" value="Genomic_DNA"/>
</dbReference>
<gene>
    <name evidence="1" type="ORF">ACH5RR_014658</name>
</gene>
<accession>A0ABD2ZRR8</accession>
<name>A0ABD2ZRR8_9GENT</name>
<organism evidence="1 2">
    <name type="scientific">Cinchona calisaya</name>
    <dbReference type="NCBI Taxonomy" id="153742"/>
    <lineage>
        <taxon>Eukaryota</taxon>
        <taxon>Viridiplantae</taxon>
        <taxon>Streptophyta</taxon>
        <taxon>Embryophyta</taxon>
        <taxon>Tracheophyta</taxon>
        <taxon>Spermatophyta</taxon>
        <taxon>Magnoliopsida</taxon>
        <taxon>eudicotyledons</taxon>
        <taxon>Gunneridae</taxon>
        <taxon>Pentapetalae</taxon>
        <taxon>asterids</taxon>
        <taxon>lamiids</taxon>
        <taxon>Gentianales</taxon>
        <taxon>Rubiaceae</taxon>
        <taxon>Cinchonoideae</taxon>
        <taxon>Cinchoneae</taxon>
        <taxon>Cinchona</taxon>
    </lineage>
</organism>
<sequence length="137" mass="15601">MGNCLNTQTGPSRKKIAVLTADEEQEEIKAWVATVDKINCCCPCQGYNLVRDFQQHLGKSRRVFYLINKQVERGGLATSQAMAQDESFLGRRIKIVVNKKQLLLLIRSAKELHSIRSLEKIEGYQKWRPSLATIPEL</sequence>
<protein>
    <recommendedName>
        <fullName evidence="3">PH domain-containing protein</fullName>
    </recommendedName>
</protein>
<dbReference type="AlphaFoldDB" id="A0ABD2ZRR8"/>